<dbReference type="PANTHER" id="PTHR12778:SF10">
    <property type="entry name" value="MAJOR FACILITATOR SUPERFAMILY DOMAIN-CONTAINING PROTEIN 3"/>
    <property type="match status" value="1"/>
</dbReference>
<organism evidence="7 8">
    <name type="scientific">Aliidiomarina halalkaliphila</name>
    <dbReference type="NCBI Taxonomy" id="2593535"/>
    <lineage>
        <taxon>Bacteria</taxon>
        <taxon>Pseudomonadati</taxon>
        <taxon>Pseudomonadota</taxon>
        <taxon>Gammaproteobacteria</taxon>
        <taxon>Alteromonadales</taxon>
        <taxon>Idiomarinaceae</taxon>
        <taxon>Aliidiomarina</taxon>
    </lineage>
</organism>
<keyword evidence="8" id="KW-1185">Reference proteome</keyword>
<keyword evidence="3 6" id="KW-0812">Transmembrane</keyword>
<dbReference type="AlphaFoldDB" id="A0A552X544"/>
<proteinExistence type="predicted"/>
<comment type="caution">
    <text evidence="7">The sequence shown here is derived from an EMBL/GenBank/DDBJ whole genome shotgun (WGS) entry which is preliminary data.</text>
</comment>
<dbReference type="InterPro" id="IPR036259">
    <property type="entry name" value="MFS_trans_sf"/>
</dbReference>
<feature type="transmembrane region" description="Helical" evidence="6">
    <location>
        <begin position="480"/>
        <end position="497"/>
    </location>
</feature>
<feature type="transmembrane region" description="Helical" evidence="6">
    <location>
        <begin position="393"/>
        <end position="410"/>
    </location>
</feature>
<feature type="transmembrane region" description="Helical" evidence="6">
    <location>
        <begin position="196"/>
        <end position="214"/>
    </location>
</feature>
<dbReference type="PANTHER" id="PTHR12778">
    <property type="entry name" value="SOLUTE CARRIER FAMILY 33 ACETYL-COA TRANSPORTER -RELATED"/>
    <property type="match status" value="1"/>
</dbReference>
<dbReference type="InterPro" id="IPR004752">
    <property type="entry name" value="AmpG_permease/AT-1"/>
</dbReference>
<feature type="transmembrane region" description="Helical" evidence="6">
    <location>
        <begin position="350"/>
        <end position="373"/>
    </location>
</feature>
<accession>A0A552X544</accession>
<dbReference type="EMBL" id="VJWL01000001">
    <property type="protein sequence ID" value="TRW50134.1"/>
    <property type="molecule type" value="Genomic_DNA"/>
</dbReference>
<dbReference type="GO" id="GO:0016020">
    <property type="term" value="C:membrane"/>
    <property type="evidence" value="ECO:0007669"/>
    <property type="project" value="UniProtKB-SubCell"/>
</dbReference>
<dbReference type="Proteomes" id="UP000320359">
    <property type="component" value="Unassembled WGS sequence"/>
</dbReference>
<feature type="transmembrane region" description="Helical" evidence="6">
    <location>
        <begin position="509"/>
        <end position="528"/>
    </location>
</feature>
<feature type="transmembrane region" description="Helical" evidence="6">
    <location>
        <begin position="164"/>
        <end position="184"/>
    </location>
</feature>
<feature type="transmembrane region" description="Helical" evidence="6">
    <location>
        <begin position="98"/>
        <end position="117"/>
    </location>
</feature>
<sequence length="546" mass="60259">MSRYTAPAGAPKGWRDTFNFYRQRRLVTIFLFGIASGFPWVMIGSGLNAWLNELGFTRSMIGYFGAVFAVYSVNFLWSPIIDRVRAPFLSKWLGHRRGWILLCQMGVIGTTIAIASVDFQTQLHLAAILALAIAVFSATQDIGIDAYRIDSIGEHEAHVQSAGAAMATAGWWTGFAGLGAVPFFLSDFPGWDWPQVYLVLAAMMACLTLGVWLAREPKTERSLQQHESELHYQQAAARSPAKTLAMTGFAFAMLIAISLAITGQVSNFSTWVTSATSLAMPKTIWFLWFALVIAFLTGLVIALVRLQRESENAGVAEQLPVQTKHRVAAWIIVTLIEPLAEFFRRSGPRFALSVLLFVLLFKIGEAFLGRMSIVFYQEIGFSNTDIGMYSKLMNWWVTIAFALIGSYVNMRFGILKGLFIGGSAMALSNLLFSALAIVGPNKALFIAAVVSDGFTSAWSTVAFVALISLLCNRAFTATQYALMASVGTLGRTVLASYSGVVVDWLDGNWALFFFLTTLMVIPSLLFLWSIRKPIQRLEDENHARSR</sequence>
<feature type="transmembrane region" description="Helical" evidence="6">
    <location>
        <begin position="244"/>
        <end position="265"/>
    </location>
</feature>
<dbReference type="SUPFAM" id="SSF103473">
    <property type="entry name" value="MFS general substrate transporter"/>
    <property type="match status" value="2"/>
</dbReference>
<keyword evidence="5 6" id="KW-0472">Membrane</keyword>
<gene>
    <name evidence="7" type="ORF">FM042_04680</name>
</gene>
<keyword evidence="4 6" id="KW-1133">Transmembrane helix</keyword>
<dbReference type="OrthoDB" id="9787815at2"/>
<feature type="transmembrane region" description="Helical" evidence="6">
    <location>
        <begin position="60"/>
        <end position="77"/>
    </location>
</feature>
<evidence type="ECO:0000256" key="1">
    <source>
        <dbReference type="ARBA" id="ARBA00004141"/>
    </source>
</evidence>
<evidence type="ECO:0000256" key="6">
    <source>
        <dbReference type="SAM" id="Phobius"/>
    </source>
</evidence>
<evidence type="ECO:0000313" key="8">
    <source>
        <dbReference type="Proteomes" id="UP000320359"/>
    </source>
</evidence>
<dbReference type="RefSeq" id="WP_143234799.1">
    <property type="nucleotide sequence ID" value="NZ_VJWL01000001.1"/>
</dbReference>
<keyword evidence="2" id="KW-0813">Transport</keyword>
<evidence type="ECO:0000256" key="5">
    <source>
        <dbReference type="ARBA" id="ARBA00023136"/>
    </source>
</evidence>
<dbReference type="Gene3D" id="1.20.1250.20">
    <property type="entry name" value="MFS general substrate transporter like domains"/>
    <property type="match status" value="2"/>
</dbReference>
<evidence type="ECO:0000256" key="4">
    <source>
        <dbReference type="ARBA" id="ARBA00022989"/>
    </source>
</evidence>
<feature type="transmembrane region" description="Helical" evidence="6">
    <location>
        <begin position="26"/>
        <end position="48"/>
    </location>
</feature>
<feature type="transmembrane region" description="Helical" evidence="6">
    <location>
        <begin position="417"/>
        <end position="438"/>
    </location>
</feature>
<protein>
    <submittedName>
        <fullName evidence="7">AmpG family muropeptide MFS transporter</fullName>
    </submittedName>
</protein>
<comment type="subcellular location">
    <subcellularLocation>
        <location evidence="1">Membrane</location>
        <topology evidence="1">Multi-pass membrane protein</topology>
    </subcellularLocation>
</comment>
<evidence type="ECO:0000256" key="2">
    <source>
        <dbReference type="ARBA" id="ARBA00022448"/>
    </source>
</evidence>
<evidence type="ECO:0000313" key="7">
    <source>
        <dbReference type="EMBL" id="TRW50134.1"/>
    </source>
</evidence>
<name>A0A552X544_9GAMM</name>
<evidence type="ECO:0000256" key="3">
    <source>
        <dbReference type="ARBA" id="ARBA00022692"/>
    </source>
</evidence>
<feature type="transmembrane region" description="Helical" evidence="6">
    <location>
        <begin position="444"/>
        <end position="468"/>
    </location>
</feature>
<reference evidence="7 8" key="1">
    <citation type="submission" date="2019-07" db="EMBL/GenBank/DDBJ databases">
        <authorList>
            <person name="Yang M."/>
            <person name="Zhao D."/>
            <person name="Xiang H."/>
        </authorList>
    </citation>
    <scope>NUCLEOTIDE SEQUENCE [LARGE SCALE GENOMIC DNA]</scope>
    <source>
        <strain evidence="7 8">IM1326</strain>
    </source>
</reference>
<feature type="transmembrane region" description="Helical" evidence="6">
    <location>
        <begin position="285"/>
        <end position="304"/>
    </location>
</feature>
<feature type="transmembrane region" description="Helical" evidence="6">
    <location>
        <begin position="123"/>
        <end position="144"/>
    </location>
</feature>